<name>A0A382ACL0_9ZZZZ</name>
<dbReference type="GO" id="GO:0003882">
    <property type="term" value="F:CDP-diacylglycerol-serine O-phosphatidyltransferase activity"/>
    <property type="evidence" value="ECO:0007669"/>
    <property type="project" value="UniProtKB-EC"/>
</dbReference>
<feature type="transmembrane region" description="Helical" evidence="15">
    <location>
        <begin position="140"/>
        <end position="159"/>
    </location>
</feature>
<proteinExistence type="inferred from homology"/>
<dbReference type="NCBIfam" id="TIGR00473">
    <property type="entry name" value="pssA"/>
    <property type="match status" value="1"/>
</dbReference>
<dbReference type="InterPro" id="IPR050324">
    <property type="entry name" value="CDP-alcohol_PTase-I"/>
</dbReference>
<feature type="transmembrane region" description="Helical" evidence="15">
    <location>
        <begin position="171"/>
        <end position="190"/>
    </location>
</feature>
<reference evidence="16" key="1">
    <citation type="submission" date="2018-05" db="EMBL/GenBank/DDBJ databases">
        <authorList>
            <person name="Lanie J.A."/>
            <person name="Ng W.-L."/>
            <person name="Kazmierczak K.M."/>
            <person name="Andrzejewski T.M."/>
            <person name="Davidsen T.M."/>
            <person name="Wayne K.J."/>
            <person name="Tettelin H."/>
            <person name="Glass J.I."/>
            <person name="Rusch D."/>
            <person name="Podicherti R."/>
            <person name="Tsui H.-C.T."/>
            <person name="Winkler M.E."/>
        </authorList>
    </citation>
    <scope>NUCLEOTIDE SEQUENCE</scope>
</reference>
<evidence type="ECO:0000256" key="7">
    <source>
        <dbReference type="ARBA" id="ARBA00022679"/>
    </source>
</evidence>
<sequence>MAKVLSVLRGKRRPRRFQRSVYLLPGMVTVGNLFCGYASIVYAMRADFATAAVFVGIATVLDVLDGRIARFAGASSEFGGQFDSLADVISFGVAPAVLVFTWGLEPLGRLGWAVGFLYVTATALRLARFNVQPGSVDKRYFIGMPSPAAAGVLASTVFAWPEGLNLPTAPFVALAIVLVPAFMMVSRIRFRSFGALTLRSKHTSLVLLQFAILIAAIAVEPQIVLFAMAYSYLISGPIGLGLGYLHPRSERLSSGETETANLPTSQAG</sequence>
<keyword evidence="11 15" id="KW-0472">Membrane</keyword>
<evidence type="ECO:0000256" key="12">
    <source>
        <dbReference type="ARBA" id="ARBA00023209"/>
    </source>
</evidence>
<dbReference type="PANTHER" id="PTHR14269:SF61">
    <property type="entry name" value="CDP-DIACYLGLYCEROL--SERINE O-PHOSPHATIDYLTRANSFERASE"/>
    <property type="match status" value="1"/>
</dbReference>
<dbReference type="InterPro" id="IPR000462">
    <property type="entry name" value="CDP-OH_P_trans"/>
</dbReference>
<accession>A0A382ACL0</accession>
<dbReference type="PANTHER" id="PTHR14269">
    <property type="entry name" value="CDP-DIACYLGLYCEROL--GLYCEROL-3-PHOSPHATE 3-PHOSPHATIDYLTRANSFERASE-RELATED"/>
    <property type="match status" value="1"/>
</dbReference>
<evidence type="ECO:0000256" key="8">
    <source>
        <dbReference type="ARBA" id="ARBA00022692"/>
    </source>
</evidence>
<evidence type="ECO:0000256" key="13">
    <source>
        <dbReference type="ARBA" id="ARBA00023264"/>
    </source>
</evidence>
<comment type="catalytic activity">
    <reaction evidence="1">
        <text>a CDP-1,2-diacyl-sn-glycerol + L-serine = a 1,2-diacyl-sn-glycero-3-phospho-L-serine + CMP + H(+)</text>
        <dbReference type="Rhea" id="RHEA:16913"/>
        <dbReference type="ChEBI" id="CHEBI:15378"/>
        <dbReference type="ChEBI" id="CHEBI:33384"/>
        <dbReference type="ChEBI" id="CHEBI:57262"/>
        <dbReference type="ChEBI" id="CHEBI:58332"/>
        <dbReference type="ChEBI" id="CHEBI:60377"/>
        <dbReference type="EC" id="2.7.8.8"/>
    </reaction>
</comment>
<protein>
    <recommendedName>
        <fullName evidence="5">CDP-diacylglycerol--serine O-phosphatidyltransferase</fullName>
        <ecNumber evidence="4">2.7.8.8</ecNumber>
    </recommendedName>
    <alternativeName>
        <fullName evidence="14">Phosphatidylserine synthase</fullName>
    </alternativeName>
</protein>
<evidence type="ECO:0000256" key="5">
    <source>
        <dbReference type="ARBA" id="ARBA00017171"/>
    </source>
</evidence>
<organism evidence="16">
    <name type="scientific">marine metagenome</name>
    <dbReference type="NCBI Taxonomy" id="408172"/>
    <lineage>
        <taxon>unclassified sequences</taxon>
        <taxon>metagenomes</taxon>
        <taxon>ecological metagenomes</taxon>
    </lineage>
</organism>
<dbReference type="GO" id="GO:0008654">
    <property type="term" value="P:phospholipid biosynthetic process"/>
    <property type="evidence" value="ECO:0007669"/>
    <property type="project" value="UniProtKB-KW"/>
</dbReference>
<keyword evidence="6" id="KW-0444">Lipid biosynthesis</keyword>
<feature type="transmembrane region" description="Helical" evidence="15">
    <location>
        <begin position="21"/>
        <end position="42"/>
    </location>
</feature>
<comment type="subcellular location">
    <subcellularLocation>
        <location evidence="2">Endomembrane system</location>
        <topology evidence="2">Multi-pass membrane protein</topology>
    </subcellularLocation>
</comment>
<dbReference type="InterPro" id="IPR043130">
    <property type="entry name" value="CDP-OH_PTrfase_TM_dom"/>
</dbReference>
<dbReference type="InterPro" id="IPR004533">
    <property type="entry name" value="CDP-diaglyc--ser_O-PTrfase"/>
</dbReference>
<comment type="similarity">
    <text evidence="3">Belongs to the CDP-alcohol phosphatidyltransferase class-I family.</text>
</comment>
<feature type="transmembrane region" description="Helical" evidence="15">
    <location>
        <begin position="202"/>
        <end position="219"/>
    </location>
</feature>
<evidence type="ECO:0000256" key="10">
    <source>
        <dbReference type="ARBA" id="ARBA00023098"/>
    </source>
</evidence>
<dbReference type="Pfam" id="PF01066">
    <property type="entry name" value="CDP-OH_P_transf"/>
    <property type="match status" value="1"/>
</dbReference>
<dbReference type="EMBL" id="UINC01024787">
    <property type="protein sequence ID" value="SVA99139.1"/>
    <property type="molecule type" value="Genomic_DNA"/>
</dbReference>
<feature type="transmembrane region" description="Helical" evidence="15">
    <location>
        <begin position="110"/>
        <end position="128"/>
    </location>
</feature>
<evidence type="ECO:0000256" key="1">
    <source>
        <dbReference type="ARBA" id="ARBA00000287"/>
    </source>
</evidence>
<evidence type="ECO:0000313" key="16">
    <source>
        <dbReference type="EMBL" id="SVA99139.1"/>
    </source>
</evidence>
<keyword evidence="13" id="KW-1208">Phospholipid metabolism</keyword>
<evidence type="ECO:0000256" key="4">
    <source>
        <dbReference type="ARBA" id="ARBA00013174"/>
    </source>
</evidence>
<dbReference type="PROSITE" id="PS00379">
    <property type="entry name" value="CDP_ALCOHOL_P_TRANSF"/>
    <property type="match status" value="1"/>
</dbReference>
<keyword evidence="9 15" id="KW-1133">Transmembrane helix</keyword>
<evidence type="ECO:0000256" key="2">
    <source>
        <dbReference type="ARBA" id="ARBA00004127"/>
    </source>
</evidence>
<keyword evidence="8 15" id="KW-0812">Transmembrane</keyword>
<evidence type="ECO:0000256" key="9">
    <source>
        <dbReference type="ARBA" id="ARBA00022989"/>
    </source>
</evidence>
<dbReference type="GO" id="GO:0012505">
    <property type="term" value="C:endomembrane system"/>
    <property type="evidence" value="ECO:0007669"/>
    <property type="project" value="UniProtKB-SubCell"/>
</dbReference>
<dbReference type="EC" id="2.7.8.8" evidence="4"/>
<keyword evidence="12" id="KW-0594">Phospholipid biosynthesis</keyword>
<evidence type="ECO:0000256" key="11">
    <source>
        <dbReference type="ARBA" id="ARBA00023136"/>
    </source>
</evidence>
<evidence type="ECO:0000256" key="6">
    <source>
        <dbReference type="ARBA" id="ARBA00022516"/>
    </source>
</evidence>
<feature type="transmembrane region" description="Helical" evidence="15">
    <location>
        <begin position="225"/>
        <end position="245"/>
    </location>
</feature>
<gene>
    <name evidence="16" type="ORF">METZ01_LOCUS151993</name>
</gene>
<evidence type="ECO:0000256" key="15">
    <source>
        <dbReference type="SAM" id="Phobius"/>
    </source>
</evidence>
<evidence type="ECO:0000256" key="14">
    <source>
        <dbReference type="ARBA" id="ARBA00032361"/>
    </source>
</evidence>
<keyword evidence="10" id="KW-0443">Lipid metabolism</keyword>
<evidence type="ECO:0000256" key="3">
    <source>
        <dbReference type="ARBA" id="ARBA00010441"/>
    </source>
</evidence>
<dbReference type="GO" id="GO:0016020">
    <property type="term" value="C:membrane"/>
    <property type="evidence" value="ECO:0007669"/>
    <property type="project" value="InterPro"/>
</dbReference>
<dbReference type="AlphaFoldDB" id="A0A382ACL0"/>
<keyword evidence="7" id="KW-0808">Transferase</keyword>
<dbReference type="Gene3D" id="1.20.120.1760">
    <property type="match status" value="1"/>
</dbReference>
<dbReference type="InterPro" id="IPR048254">
    <property type="entry name" value="CDP_ALCOHOL_P_TRANSF_CS"/>
</dbReference>